<dbReference type="PANTHER" id="PTHR45641">
    <property type="entry name" value="TETRATRICOPEPTIDE REPEAT PROTEIN (AFU_ORTHOLOGUE AFUA_6G03870)"/>
    <property type="match status" value="1"/>
</dbReference>
<dbReference type="InterPro" id="IPR011990">
    <property type="entry name" value="TPR-like_helical_dom_sf"/>
</dbReference>
<dbReference type="STRING" id="905079.L1JV67"/>
<dbReference type="KEGG" id="gtt:GUITHDRAFT_133553"/>
<keyword evidence="2 3" id="KW-0802">TPR repeat</keyword>
<feature type="repeat" description="TPR" evidence="3">
    <location>
        <begin position="463"/>
        <end position="496"/>
    </location>
</feature>
<feature type="domain" description="NAD-dependent epimerase/dehydratase" evidence="4">
    <location>
        <begin position="3"/>
        <end position="65"/>
    </location>
</feature>
<dbReference type="EnsemblProtists" id="EKX52466">
    <property type="protein sequence ID" value="EKX52466"/>
    <property type="gene ID" value="GUITHDRAFT_133553"/>
</dbReference>
<evidence type="ECO:0000313" key="6">
    <source>
        <dbReference type="EnsemblProtists" id="EKX52466"/>
    </source>
</evidence>
<sequence length="605" mass="66857">MRVVVVGGSGLLGRQLVEAYRCQGHEVRGTACTRVKNALTHLDVHDTDKVSQMFVEFEPQVVVMCINEIRDIQLIVSSFTSQDSENPSSGEPDTQHIEQFGKLAAAGGAWILYVSCDQGREIPLSPADKGSGSLRAIGKDRLHYYLMGMRGIADSLQGESPITILTKAVFPRVKVGERVDGTNKRFPAFAKDVARACVFLSEIRVKAGREVRGVWHYGFVHPEDKGGWTDWDIVQMIARFLGVELGVDGACQLVKKEEVESSAIRLGGEDLSNLFKQHEVSIGDIKSLQEGLQEILTALIPSAALSSSRKDNAPLSENSSRPVEIHTTDGQKIKVNDKAATLVKQACNKLSTGKFHEAIQSMSQAIKLDSNLVCVEESSHQLTAMVSQLMMSGKHDLAEVLLEQMYNKLKEKAGENSWSLIVFIESYVMLYKSLGNWQKMLVWCEKGEALSKHVKGVESLEYATALSNLGLALGPLSRYEESRKCFERALAIREQLKGPDSPEVAQTLHNFALLLRNSGQVTEAGPVYERCSKIWREKEQWGLLAISLKDAAVMYRNNGEGGRAIEHLHLALAALSSLPSEAAAQIDQQLRISEMKKDLEQKLRK</sequence>
<dbReference type="InterPro" id="IPR019734">
    <property type="entry name" value="TPR_rpt"/>
</dbReference>
<dbReference type="InterPro" id="IPR001509">
    <property type="entry name" value="Epimerase_deHydtase"/>
</dbReference>
<dbReference type="eggNOG" id="KOG1840">
    <property type="taxonomic scope" value="Eukaryota"/>
</dbReference>
<dbReference type="InterPro" id="IPR036291">
    <property type="entry name" value="NAD(P)-bd_dom_sf"/>
</dbReference>
<keyword evidence="1" id="KW-0677">Repeat</keyword>
<evidence type="ECO:0000259" key="4">
    <source>
        <dbReference type="Pfam" id="PF01370"/>
    </source>
</evidence>
<keyword evidence="7" id="KW-1185">Reference proteome</keyword>
<dbReference type="OrthoDB" id="6235964at2759"/>
<evidence type="ECO:0000313" key="7">
    <source>
        <dbReference type="Proteomes" id="UP000011087"/>
    </source>
</evidence>
<dbReference type="EMBL" id="JH992972">
    <property type="protein sequence ID" value="EKX52466.1"/>
    <property type="molecule type" value="Genomic_DNA"/>
</dbReference>
<dbReference type="PaxDb" id="55529-EKX52466"/>
<reference evidence="6" key="3">
    <citation type="submission" date="2015-06" db="UniProtKB">
        <authorList>
            <consortium name="EnsemblProtists"/>
        </authorList>
    </citation>
    <scope>IDENTIFICATION</scope>
</reference>
<evidence type="ECO:0000256" key="3">
    <source>
        <dbReference type="PROSITE-ProRule" id="PRU00339"/>
    </source>
</evidence>
<evidence type="ECO:0000256" key="2">
    <source>
        <dbReference type="ARBA" id="ARBA00022803"/>
    </source>
</evidence>
<organism evidence="5">
    <name type="scientific">Guillardia theta (strain CCMP2712)</name>
    <name type="common">Cryptophyte</name>
    <dbReference type="NCBI Taxonomy" id="905079"/>
    <lineage>
        <taxon>Eukaryota</taxon>
        <taxon>Cryptophyceae</taxon>
        <taxon>Pyrenomonadales</taxon>
        <taxon>Geminigeraceae</taxon>
        <taxon>Guillardia</taxon>
    </lineage>
</organism>
<dbReference type="PROSITE" id="PS50005">
    <property type="entry name" value="TPR"/>
    <property type="match status" value="1"/>
</dbReference>
<evidence type="ECO:0000313" key="5">
    <source>
        <dbReference type="EMBL" id="EKX52466.1"/>
    </source>
</evidence>
<accession>L1JV67</accession>
<dbReference type="AlphaFoldDB" id="L1JV67"/>
<dbReference type="Gene3D" id="3.40.50.720">
    <property type="entry name" value="NAD(P)-binding Rossmann-like Domain"/>
    <property type="match status" value="1"/>
</dbReference>
<evidence type="ECO:0000256" key="1">
    <source>
        <dbReference type="ARBA" id="ARBA00022737"/>
    </source>
</evidence>
<proteinExistence type="predicted"/>
<name>L1JV67_GUITC</name>
<dbReference type="Proteomes" id="UP000011087">
    <property type="component" value="Unassembled WGS sequence"/>
</dbReference>
<dbReference type="Gene3D" id="1.25.40.10">
    <property type="entry name" value="Tetratricopeptide repeat domain"/>
    <property type="match status" value="1"/>
</dbReference>
<dbReference type="PANTHER" id="PTHR45641:SF19">
    <property type="entry name" value="NEPHROCYSTIN-3"/>
    <property type="match status" value="1"/>
</dbReference>
<dbReference type="Pfam" id="PF13181">
    <property type="entry name" value="TPR_8"/>
    <property type="match status" value="1"/>
</dbReference>
<dbReference type="HOGENOM" id="CLU_451632_0_0_1"/>
<dbReference type="Pfam" id="PF13424">
    <property type="entry name" value="TPR_12"/>
    <property type="match status" value="1"/>
</dbReference>
<gene>
    <name evidence="5" type="ORF">GUITHDRAFT_133553</name>
</gene>
<dbReference type="Pfam" id="PF01370">
    <property type="entry name" value="Epimerase"/>
    <property type="match status" value="1"/>
</dbReference>
<dbReference type="GeneID" id="17309173"/>
<protein>
    <recommendedName>
        <fullName evidence="4">NAD-dependent epimerase/dehydratase domain-containing protein</fullName>
    </recommendedName>
</protein>
<dbReference type="SMART" id="SM00028">
    <property type="entry name" value="TPR"/>
    <property type="match status" value="4"/>
</dbReference>
<dbReference type="eggNOG" id="KOG1430">
    <property type="taxonomic scope" value="Eukaryota"/>
</dbReference>
<dbReference type="SUPFAM" id="SSF51735">
    <property type="entry name" value="NAD(P)-binding Rossmann-fold domains"/>
    <property type="match status" value="1"/>
</dbReference>
<dbReference type="SUPFAM" id="SSF48452">
    <property type="entry name" value="TPR-like"/>
    <property type="match status" value="1"/>
</dbReference>
<reference evidence="7" key="2">
    <citation type="submission" date="2012-11" db="EMBL/GenBank/DDBJ databases">
        <authorList>
            <person name="Kuo A."/>
            <person name="Curtis B.A."/>
            <person name="Tanifuji G."/>
            <person name="Burki F."/>
            <person name="Gruber A."/>
            <person name="Irimia M."/>
            <person name="Maruyama S."/>
            <person name="Arias M.C."/>
            <person name="Ball S.G."/>
            <person name="Gile G.H."/>
            <person name="Hirakawa Y."/>
            <person name="Hopkins J.F."/>
            <person name="Rensing S.A."/>
            <person name="Schmutz J."/>
            <person name="Symeonidi A."/>
            <person name="Elias M."/>
            <person name="Eveleigh R.J."/>
            <person name="Herman E.K."/>
            <person name="Klute M.J."/>
            <person name="Nakayama T."/>
            <person name="Obornik M."/>
            <person name="Reyes-Prieto A."/>
            <person name="Armbrust E.V."/>
            <person name="Aves S.J."/>
            <person name="Beiko R.G."/>
            <person name="Coutinho P."/>
            <person name="Dacks J.B."/>
            <person name="Durnford D.G."/>
            <person name="Fast N.M."/>
            <person name="Green B.R."/>
            <person name="Grisdale C."/>
            <person name="Hempe F."/>
            <person name="Henrissat B."/>
            <person name="Hoppner M.P."/>
            <person name="Ishida K.-I."/>
            <person name="Kim E."/>
            <person name="Koreny L."/>
            <person name="Kroth P.G."/>
            <person name="Liu Y."/>
            <person name="Malik S.-B."/>
            <person name="Maier U.G."/>
            <person name="McRose D."/>
            <person name="Mock T."/>
            <person name="Neilson J.A."/>
            <person name="Onodera N.T."/>
            <person name="Poole A.M."/>
            <person name="Pritham E.J."/>
            <person name="Richards T.A."/>
            <person name="Rocap G."/>
            <person name="Roy S.W."/>
            <person name="Sarai C."/>
            <person name="Schaack S."/>
            <person name="Shirato S."/>
            <person name="Slamovits C.H."/>
            <person name="Spencer D.F."/>
            <person name="Suzuki S."/>
            <person name="Worden A.Z."/>
            <person name="Zauner S."/>
            <person name="Barry K."/>
            <person name="Bell C."/>
            <person name="Bharti A.K."/>
            <person name="Crow J.A."/>
            <person name="Grimwood J."/>
            <person name="Kramer R."/>
            <person name="Lindquist E."/>
            <person name="Lucas S."/>
            <person name="Salamov A."/>
            <person name="McFadden G.I."/>
            <person name="Lane C.E."/>
            <person name="Keeling P.J."/>
            <person name="Gray M.W."/>
            <person name="Grigoriev I.V."/>
            <person name="Archibald J.M."/>
        </authorList>
    </citation>
    <scope>NUCLEOTIDE SEQUENCE</scope>
    <source>
        <strain evidence="7">CCMP2712</strain>
    </source>
</reference>
<dbReference type="RefSeq" id="XP_005839446.1">
    <property type="nucleotide sequence ID" value="XM_005839389.1"/>
</dbReference>
<reference evidence="5 7" key="1">
    <citation type="journal article" date="2012" name="Nature">
        <title>Algal genomes reveal evolutionary mosaicism and the fate of nucleomorphs.</title>
        <authorList>
            <consortium name="DOE Joint Genome Institute"/>
            <person name="Curtis B.A."/>
            <person name="Tanifuji G."/>
            <person name="Burki F."/>
            <person name="Gruber A."/>
            <person name="Irimia M."/>
            <person name="Maruyama S."/>
            <person name="Arias M.C."/>
            <person name="Ball S.G."/>
            <person name="Gile G.H."/>
            <person name="Hirakawa Y."/>
            <person name="Hopkins J.F."/>
            <person name="Kuo A."/>
            <person name="Rensing S.A."/>
            <person name="Schmutz J."/>
            <person name="Symeonidi A."/>
            <person name="Elias M."/>
            <person name="Eveleigh R.J."/>
            <person name="Herman E.K."/>
            <person name="Klute M.J."/>
            <person name="Nakayama T."/>
            <person name="Obornik M."/>
            <person name="Reyes-Prieto A."/>
            <person name="Armbrust E.V."/>
            <person name="Aves S.J."/>
            <person name="Beiko R.G."/>
            <person name="Coutinho P."/>
            <person name="Dacks J.B."/>
            <person name="Durnford D.G."/>
            <person name="Fast N.M."/>
            <person name="Green B.R."/>
            <person name="Grisdale C.J."/>
            <person name="Hempel F."/>
            <person name="Henrissat B."/>
            <person name="Hoppner M.P."/>
            <person name="Ishida K."/>
            <person name="Kim E."/>
            <person name="Koreny L."/>
            <person name="Kroth P.G."/>
            <person name="Liu Y."/>
            <person name="Malik S.B."/>
            <person name="Maier U.G."/>
            <person name="McRose D."/>
            <person name="Mock T."/>
            <person name="Neilson J.A."/>
            <person name="Onodera N.T."/>
            <person name="Poole A.M."/>
            <person name="Pritham E.J."/>
            <person name="Richards T.A."/>
            <person name="Rocap G."/>
            <person name="Roy S.W."/>
            <person name="Sarai C."/>
            <person name="Schaack S."/>
            <person name="Shirato S."/>
            <person name="Slamovits C.H."/>
            <person name="Spencer D.F."/>
            <person name="Suzuki S."/>
            <person name="Worden A.Z."/>
            <person name="Zauner S."/>
            <person name="Barry K."/>
            <person name="Bell C."/>
            <person name="Bharti A.K."/>
            <person name="Crow J.A."/>
            <person name="Grimwood J."/>
            <person name="Kramer R."/>
            <person name="Lindquist E."/>
            <person name="Lucas S."/>
            <person name="Salamov A."/>
            <person name="McFadden G.I."/>
            <person name="Lane C.E."/>
            <person name="Keeling P.J."/>
            <person name="Gray M.W."/>
            <person name="Grigoriev I.V."/>
            <person name="Archibald J.M."/>
        </authorList>
    </citation>
    <scope>NUCLEOTIDE SEQUENCE</scope>
    <source>
        <strain evidence="5 7">CCMP2712</strain>
    </source>
</reference>